<dbReference type="InterPro" id="IPR036236">
    <property type="entry name" value="Znf_C2H2_sf"/>
</dbReference>
<keyword evidence="4 7" id="KW-0863">Zinc-finger</keyword>
<evidence type="ECO:0000256" key="8">
    <source>
        <dbReference type="SAM" id="MobiDB-lite"/>
    </source>
</evidence>
<accession>A0ABY7FNW4</accession>
<organism evidence="10 11">
    <name type="scientific">Mya arenaria</name>
    <name type="common">Soft-shell clam</name>
    <dbReference type="NCBI Taxonomy" id="6604"/>
    <lineage>
        <taxon>Eukaryota</taxon>
        <taxon>Metazoa</taxon>
        <taxon>Spiralia</taxon>
        <taxon>Lophotrochozoa</taxon>
        <taxon>Mollusca</taxon>
        <taxon>Bivalvia</taxon>
        <taxon>Autobranchia</taxon>
        <taxon>Heteroconchia</taxon>
        <taxon>Euheterodonta</taxon>
        <taxon>Imparidentia</taxon>
        <taxon>Neoheterodontei</taxon>
        <taxon>Myida</taxon>
        <taxon>Myoidea</taxon>
        <taxon>Myidae</taxon>
        <taxon>Mya</taxon>
    </lineage>
</organism>
<reference evidence="10" key="1">
    <citation type="submission" date="2022-11" db="EMBL/GenBank/DDBJ databases">
        <title>Centuries of genome instability and evolution in soft-shell clam transmissible cancer (bioRxiv).</title>
        <authorList>
            <person name="Hart S.F.M."/>
            <person name="Yonemitsu M.A."/>
            <person name="Giersch R.M."/>
            <person name="Beal B.F."/>
            <person name="Arriagada G."/>
            <person name="Davis B.W."/>
            <person name="Ostrander E.A."/>
            <person name="Goff S.P."/>
            <person name="Metzger M.J."/>
        </authorList>
    </citation>
    <scope>NUCLEOTIDE SEQUENCE</scope>
    <source>
        <strain evidence="10">MELC-2E11</strain>
        <tissue evidence="10">Siphon/mantle</tissue>
    </source>
</reference>
<proteinExistence type="predicted"/>
<keyword evidence="11" id="KW-1185">Reference proteome</keyword>
<dbReference type="SMART" id="SM00355">
    <property type="entry name" value="ZnF_C2H2"/>
    <property type="match status" value="8"/>
</dbReference>
<dbReference type="SUPFAM" id="SSF57667">
    <property type="entry name" value="beta-beta-alpha zinc fingers"/>
    <property type="match status" value="4"/>
</dbReference>
<keyword evidence="5" id="KW-0862">Zinc</keyword>
<keyword evidence="6" id="KW-0539">Nucleus</keyword>
<dbReference type="InterPro" id="IPR013087">
    <property type="entry name" value="Znf_C2H2_type"/>
</dbReference>
<evidence type="ECO:0000256" key="5">
    <source>
        <dbReference type="ARBA" id="ARBA00022833"/>
    </source>
</evidence>
<feature type="domain" description="C2H2-type" evidence="9">
    <location>
        <begin position="261"/>
        <end position="288"/>
    </location>
</feature>
<feature type="domain" description="C2H2-type" evidence="9">
    <location>
        <begin position="370"/>
        <end position="397"/>
    </location>
</feature>
<sequence length="550" mass="62606">MRNIDSNGLHEIIGEFAPLIGVAMEKTRSQDSEDSLEGKKEDLDTDVDVKPNVNILKQAMDESECDKSKVVMQGPDFKVVENNALDLTFKTQDEIKQEPLDPDEDIKTKLRDALSRKRANPDTFLINGIVEKKRLKSEYPDDSIVFVQPVTALKIPMYTKKEDRMSPQLLSNTPTESDPFPLGRLVIKEEPGLENETPGLNERTTGIAESDEGCGQVGLLYDVKTVNNITYYQCKLCPLIVESTYLLSRHLITHGEKMKPHKCDQCSKAFGQKSDLVRHMNIHNETRNFKCSVCGKAFKRSDYLTKHERQYCGVMKPHKCQRCHKGFEEENQLLEHTCACTNDGKSFSCEHCKAEFETVDGLKHNTEKPYTCDMCGKGFSRNHNLMTHMWIHNQEKQHTCQICAKTFTYFSNLQVHLRVHRNERPYICKQCDKGFLTSSDLRRHQRTHSGEKPYKCKQCPAEYARKERLIAHLVTHVEQGASMHDGSSSENSLGMDDSSKDGTQIFSTANDKPTGSAENGYVISKFPYTKQSESSISNKHRYILLTLSKS</sequence>
<evidence type="ECO:0000256" key="1">
    <source>
        <dbReference type="ARBA" id="ARBA00004123"/>
    </source>
</evidence>
<evidence type="ECO:0000259" key="9">
    <source>
        <dbReference type="PROSITE" id="PS50157"/>
    </source>
</evidence>
<dbReference type="PANTHER" id="PTHR24376">
    <property type="entry name" value="ZINC FINGER PROTEIN"/>
    <property type="match status" value="1"/>
</dbReference>
<dbReference type="Pfam" id="PF00096">
    <property type="entry name" value="zf-C2H2"/>
    <property type="match status" value="5"/>
</dbReference>
<evidence type="ECO:0000256" key="2">
    <source>
        <dbReference type="ARBA" id="ARBA00022723"/>
    </source>
</evidence>
<protein>
    <submittedName>
        <fullName evidence="10">ZN254-like protein</fullName>
    </submittedName>
</protein>
<name>A0ABY7FNW4_MYAAR</name>
<dbReference type="PROSITE" id="PS50157">
    <property type="entry name" value="ZINC_FINGER_C2H2_2"/>
    <property type="match status" value="6"/>
</dbReference>
<dbReference type="EMBL" id="CP111024">
    <property type="protein sequence ID" value="WAR23915.1"/>
    <property type="molecule type" value="Genomic_DNA"/>
</dbReference>
<evidence type="ECO:0000256" key="3">
    <source>
        <dbReference type="ARBA" id="ARBA00022737"/>
    </source>
</evidence>
<dbReference type="PANTHER" id="PTHR24376:SF235">
    <property type="entry name" value="C2H2-TYPE DOMAIN-CONTAINING PROTEIN"/>
    <property type="match status" value="1"/>
</dbReference>
<evidence type="ECO:0000313" key="11">
    <source>
        <dbReference type="Proteomes" id="UP001164746"/>
    </source>
</evidence>
<evidence type="ECO:0000313" key="10">
    <source>
        <dbReference type="EMBL" id="WAR23915.1"/>
    </source>
</evidence>
<dbReference type="PROSITE" id="PS00028">
    <property type="entry name" value="ZINC_FINGER_C2H2_1"/>
    <property type="match status" value="5"/>
</dbReference>
<feature type="compositionally biased region" description="Polar residues" evidence="8">
    <location>
        <begin position="501"/>
        <end position="517"/>
    </location>
</feature>
<keyword evidence="3" id="KW-0677">Repeat</keyword>
<feature type="domain" description="C2H2-type" evidence="9">
    <location>
        <begin position="289"/>
        <end position="316"/>
    </location>
</feature>
<feature type="domain" description="C2H2-type" evidence="9">
    <location>
        <begin position="398"/>
        <end position="425"/>
    </location>
</feature>
<evidence type="ECO:0000256" key="4">
    <source>
        <dbReference type="ARBA" id="ARBA00022771"/>
    </source>
</evidence>
<feature type="region of interest" description="Disordered" evidence="8">
    <location>
        <begin position="480"/>
        <end position="518"/>
    </location>
</feature>
<dbReference type="Proteomes" id="UP001164746">
    <property type="component" value="Chromosome 13"/>
</dbReference>
<keyword evidence="2" id="KW-0479">Metal-binding</keyword>
<dbReference type="Gene3D" id="3.30.160.60">
    <property type="entry name" value="Classic Zinc Finger"/>
    <property type="match status" value="7"/>
</dbReference>
<feature type="domain" description="C2H2-type" evidence="9">
    <location>
        <begin position="426"/>
        <end position="453"/>
    </location>
</feature>
<feature type="domain" description="C2H2-type" evidence="9">
    <location>
        <begin position="454"/>
        <end position="481"/>
    </location>
</feature>
<comment type="subcellular location">
    <subcellularLocation>
        <location evidence="1">Nucleus</location>
    </subcellularLocation>
</comment>
<feature type="compositionally biased region" description="Basic and acidic residues" evidence="8">
    <location>
        <begin position="26"/>
        <end position="42"/>
    </location>
</feature>
<feature type="region of interest" description="Disordered" evidence="8">
    <location>
        <begin position="26"/>
        <end position="47"/>
    </location>
</feature>
<gene>
    <name evidence="10" type="ORF">MAR_037584</name>
</gene>
<evidence type="ECO:0000256" key="6">
    <source>
        <dbReference type="ARBA" id="ARBA00023242"/>
    </source>
</evidence>
<evidence type="ECO:0000256" key="7">
    <source>
        <dbReference type="PROSITE-ProRule" id="PRU00042"/>
    </source>
</evidence>